<name>A0A7Y9KTQ7_9ACTN</name>
<feature type="compositionally biased region" description="Basic and acidic residues" evidence="1">
    <location>
        <begin position="96"/>
        <end position="118"/>
    </location>
</feature>
<dbReference type="EMBL" id="JACCBW010000002">
    <property type="protein sequence ID" value="NYE37857.1"/>
    <property type="molecule type" value="Genomic_DNA"/>
</dbReference>
<evidence type="ECO:0000313" key="2">
    <source>
        <dbReference type="EMBL" id="NYE37857.1"/>
    </source>
</evidence>
<protein>
    <submittedName>
        <fullName evidence="2">Putative membrane protein</fullName>
    </submittedName>
</protein>
<proteinExistence type="predicted"/>
<keyword evidence="3" id="KW-1185">Reference proteome</keyword>
<feature type="region of interest" description="Disordered" evidence="1">
    <location>
        <begin position="36"/>
        <end position="118"/>
    </location>
</feature>
<feature type="compositionally biased region" description="Basic and acidic residues" evidence="1">
    <location>
        <begin position="36"/>
        <end position="62"/>
    </location>
</feature>
<dbReference type="Proteomes" id="UP000549911">
    <property type="component" value="Unassembled WGS sequence"/>
</dbReference>
<evidence type="ECO:0000256" key="1">
    <source>
        <dbReference type="SAM" id="MobiDB-lite"/>
    </source>
</evidence>
<comment type="caution">
    <text evidence="2">The sequence shown here is derived from an EMBL/GenBank/DDBJ whole genome shotgun (WGS) entry which is preliminary data.</text>
</comment>
<feature type="compositionally biased region" description="Low complexity" evidence="1">
    <location>
        <begin position="63"/>
        <end position="91"/>
    </location>
</feature>
<reference evidence="2 3" key="2">
    <citation type="submission" date="2020-08" db="EMBL/GenBank/DDBJ databases">
        <title>The Agave Microbiome: Exploring the role of microbial communities in plant adaptations to desert environments.</title>
        <authorList>
            <person name="Partida-Martinez L.P."/>
        </authorList>
    </citation>
    <scope>NUCLEOTIDE SEQUENCE [LARGE SCALE GENOMIC DNA]</scope>
    <source>
        <strain evidence="2 3">AT2.17</strain>
    </source>
</reference>
<reference evidence="2 3" key="1">
    <citation type="submission" date="2020-07" db="EMBL/GenBank/DDBJ databases">
        <authorList>
            <person name="Partida-Martinez L."/>
            <person name="Huntemann M."/>
            <person name="Clum A."/>
            <person name="Wang J."/>
            <person name="Palaniappan K."/>
            <person name="Ritter S."/>
            <person name="Chen I.-M."/>
            <person name="Stamatis D."/>
            <person name="Reddy T."/>
            <person name="O'Malley R."/>
            <person name="Daum C."/>
            <person name="Shapiro N."/>
            <person name="Ivanova N."/>
            <person name="Kyrpides N."/>
            <person name="Woyke T."/>
        </authorList>
    </citation>
    <scope>NUCLEOTIDE SEQUENCE [LARGE SCALE GENOMIC DNA]</scope>
    <source>
        <strain evidence="2 3">AT2.17</strain>
    </source>
</reference>
<dbReference type="RefSeq" id="WP_179620367.1">
    <property type="nucleotide sequence ID" value="NZ_JACCBW010000002.1"/>
</dbReference>
<accession>A0A7Y9KTQ7</accession>
<gene>
    <name evidence="2" type="ORF">F4692_002990</name>
</gene>
<evidence type="ECO:0000313" key="3">
    <source>
        <dbReference type="Proteomes" id="UP000549911"/>
    </source>
</evidence>
<dbReference type="AlphaFoldDB" id="A0A7Y9KTQ7"/>
<sequence length="118" mass="12581">MRKLTLLVAAGVGYVLGTRAGRERYEQIKKTAMRVKDDPRVQEKAHQAADVARETAREKAPVVKDAVTSAAATVADKVTPSSSGSGSSSSSDTSDLEEKLHPDSTARQDDPYPKGDLP</sequence>
<organism evidence="2 3">
    <name type="scientific">Nocardioides cavernae</name>
    <dbReference type="NCBI Taxonomy" id="1921566"/>
    <lineage>
        <taxon>Bacteria</taxon>
        <taxon>Bacillati</taxon>
        <taxon>Actinomycetota</taxon>
        <taxon>Actinomycetes</taxon>
        <taxon>Propionibacteriales</taxon>
        <taxon>Nocardioidaceae</taxon>
        <taxon>Nocardioides</taxon>
    </lineage>
</organism>